<evidence type="ECO:0008006" key="4">
    <source>
        <dbReference type="Google" id="ProtNLM"/>
    </source>
</evidence>
<comment type="caution">
    <text evidence="2">The sequence shown here is derived from an EMBL/GenBank/DDBJ whole genome shotgun (WGS) entry which is preliminary data.</text>
</comment>
<keyword evidence="1" id="KW-0812">Transmembrane</keyword>
<dbReference type="Proteomes" id="UP001157134">
    <property type="component" value="Unassembled WGS sequence"/>
</dbReference>
<dbReference type="RefSeq" id="WP_284295935.1">
    <property type="nucleotide sequence ID" value="NZ_BSSV01000001.1"/>
</dbReference>
<feature type="transmembrane region" description="Helical" evidence="1">
    <location>
        <begin position="26"/>
        <end position="55"/>
    </location>
</feature>
<keyword evidence="1" id="KW-1133">Transmembrane helix</keyword>
<reference evidence="2 3" key="1">
    <citation type="submission" date="2023-03" db="EMBL/GenBank/DDBJ databases">
        <title>Thalassotalea loyana LMG 22536T draft genome sequence.</title>
        <authorList>
            <person name="Sawabe T."/>
        </authorList>
    </citation>
    <scope>NUCLEOTIDE SEQUENCE [LARGE SCALE GENOMIC DNA]</scope>
    <source>
        <strain evidence="2 3">LMG 22536</strain>
    </source>
</reference>
<evidence type="ECO:0000256" key="1">
    <source>
        <dbReference type="SAM" id="Phobius"/>
    </source>
</evidence>
<evidence type="ECO:0000313" key="2">
    <source>
        <dbReference type="EMBL" id="GLX84376.1"/>
    </source>
</evidence>
<keyword evidence="3" id="KW-1185">Reference proteome</keyword>
<evidence type="ECO:0000313" key="3">
    <source>
        <dbReference type="Proteomes" id="UP001157134"/>
    </source>
</evidence>
<name>A0ABQ6HBU6_9GAMM</name>
<dbReference type="EMBL" id="BSSV01000001">
    <property type="protein sequence ID" value="GLX84376.1"/>
    <property type="molecule type" value="Genomic_DNA"/>
</dbReference>
<proteinExistence type="predicted"/>
<protein>
    <recommendedName>
        <fullName evidence="4">VanZ-like domain-containing protein</fullName>
    </recommendedName>
</protein>
<keyword evidence="1" id="KW-0472">Membrane</keyword>
<sequence length="101" mass="11442">MTGIFISTDSSSAIFQHAQIDTIGHFIGFFCLAWFLHAFLKLSLLTLTPTLVVYGLLTEVGQAYLGFRNGEFSDFFADVLGILFFVLLRWAAMMYGYRLKK</sequence>
<dbReference type="NCBIfam" id="NF037970">
    <property type="entry name" value="vanZ_1"/>
    <property type="match status" value="1"/>
</dbReference>
<feature type="transmembrane region" description="Helical" evidence="1">
    <location>
        <begin position="75"/>
        <end position="97"/>
    </location>
</feature>
<accession>A0ABQ6HBU6</accession>
<gene>
    <name evidence="2" type="ORF">tloyanaT_06280</name>
</gene>
<organism evidence="2 3">
    <name type="scientific">Thalassotalea loyana</name>
    <dbReference type="NCBI Taxonomy" id="280483"/>
    <lineage>
        <taxon>Bacteria</taxon>
        <taxon>Pseudomonadati</taxon>
        <taxon>Pseudomonadota</taxon>
        <taxon>Gammaproteobacteria</taxon>
        <taxon>Alteromonadales</taxon>
        <taxon>Colwelliaceae</taxon>
        <taxon>Thalassotalea</taxon>
    </lineage>
</organism>